<evidence type="ECO:0000313" key="4">
    <source>
        <dbReference type="EMBL" id="CCI46100.1"/>
    </source>
</evidence>
<dbReference type="Gene3D" id="1.25.40.20">
    <property type="entry name" value="Ankyrin repeat-containing domain"/>
    <property type="match status" value="1"/>
</dbReference>
<dbReference type="AlphaFoldDB" id="A0A024GHC4"/>
<evidence type="ECO:0000256" key="2">
    <source>
        <dbReference type="ARBA" id="ARBA00023043"/>
    </source>
</evidence>
<comment type="caution">
    <text evidence="4">The sequence shown here is derived from an EMBL/GenBank/DDBJ whole genome shotgun (WGS) entry which is preliminary data.</text>
</comment>
<keyword evidence="2" id="KW-0040">ANK repeat</keyword>
<proteinExistence type="predicted"/>
<dbReference type="SUPFAM" id="SSF48403">
    <property type="entry name" value="Ankyrin repeat"/>
    <property type="match status" value="1"/>
</dbReference>
<gene>
    <name evidence="4" type="ORF">BN9_070290</name>
</gene>
<dbReference type="InterPro" id="IPR036770">
    <property type="entry name" value="Ankyrin_rpt-contain_sf"/>
</dbReference>
<organism evidence="4 5">
    <name type="scientific">Albugo candida</name>
    <dbReference type="NCBI Taxonomy" id="65357"/>
    <lineage>
        <taxon>Eukaryota</taxon>
        <taxon>Sar</taxon>
        <taxon>Stramenopiles</taxon>
        <taxon>Oomycota</taxon>
        <taxon>Peronosporomycetes</taxon>
        <taxon>Albuginales</taxon>
        <taxon>Albuginaceae</taxon>
        <taxon>Albugo</taxon>
    </lineage>
</organism>
<accession>A0A024GHC4</accession>
<dbReference type="PANTHER" id="PTHR24198">
    <property type="entry name" value="ANKYRIN REPEAT AND PROTEIN KINASE DOMAIN-CONTAINING PROTEIN"/>
    <property type="match status" value="1"/>
</dbReference>
<dbReference type="EMBL" id="CAIX01000117">
    <property type="protein sequence ID" value="CCI46100.1"/>
    <property type="molecule type" value="Genomic_DNA"/>
</dbReference>
<feature type="compositionally biased region" description="Polar residues" evidence="3">
    <location>
        <begin position="359"/>
        <end position="374"/>
    </location>
</feature>
<dbReference type="Proteomes" id="UP000053237">
    <property type="component" value="Unassembled WGS sequence"/>
</dbReference>
<keyword evidence="5" id="KW-1185">Reference proteome</keyword>
<evidence type="ECO:0000313" key="5">
    <source>
        <dbReference type="Proteomes" id="UP000053237"/>
    </source>
</evidence>
<dbReference type="OrthoDB" id="167638at2759"/>
<evidence type="ECO:0000256" key="1">
    <source>
        <dbReference type="ARBA" id="ARBA00022737"/>
    </source>
</evidence>
<name>A0A024GHC4_9STRA</name>
<sequence length="386" mass="43754">MSKIFRKLFHNKENEAHIRLRKAVKNGHFRQVADLLDAGANPIWNEYTIKQSPQNVSVKHMNALLLACQQGDIQILDLVLNAFQKENKSSIKWWGYAMYCVSIRFDKWQVFIRLQQRGFRFNCVGQNENSGQAKEDTEPLPVFLAAQLGHLHFLKHLLTQQPLDWPHYHFCGHTLLSVASLNGHYECAGYLLTTTEDIPSKTMNLAVHCAQLRRQAHVLVLLTNCLPQYGGTMSGASSNCIPECRNSLAETEVLSNADWDEEDRPSLFSWQGSDEELDDEAEWEADNSYKTAPKSALKKPSEARNLYPKQQRVRFEGGSNASVQSDGVQSNSTAYAKNVGFANPPSTGPTSSKKRKYVRSQSILQTPSSKSTRNQRFHRVEQPIFQ</sequence>
<reference evidence="4 5" key="1">
    <citation type="submission" date="2012-05" db="EMBL/GenBank/DDBJ databases">
        <title>Recombination and specialization in a pathogen metapopulation.</title>
        <authorList>
            <person name="Gardiner A."/>
            <person name="Kemen E."/>
            <person name="Schultz-Larsen T."/>
            <person name="MacLean D."/>
            <person name="Van Oosterhout C."/>
            <person name="Jones J.D.G."/>
        </authorList>
    </citation>
    <scope>NUCLEOTIDE SEQUENCE [LARGE SCALE GENOMIC DNA]</scope>
    <source>
        <strain evidence="4 5">Ac Nc2</strain>
    </source>
</reference>
<dbReference type="PANTHER" id="PTHR24198:SF165">
    <property type="entry name" value="ANKYRIN REPEAT-CONTAINING PROTEIN-RELATED"/>
    <property type="match status" value="1"/>
</dbReference>
<feature type="region of interest" description="Disordered" evidence="3">
    <location>
        <begin position="316"/>
        <end position="386"/>
    </location>
</feature>
<protein>
    <submittedName>
        <fullName evidence="4">Uncharacterized protein</fullName>
    </submittedName>
</protein>
<evidence type="ECO:0000256" key="3">
    <source>
        <dbReference type="SAM" id="MobiDB-lite"/>
    </source>
</evidence>
<dbReference type="SMART" id="SM00248">
    <property type="entry name" value="ANK"/>
    <property type="match status" value="4"/>
</dbReference>
<feature type="compositionally biased region" description="Polar residues" evidence="3">
    <location>
        <begin position="319"/>
        <end position="335"/>
    </location>
</feature>
<dbReference type="InParanoid" id="A0A024GHC4"/>
<dbReference type="InterPro" id="IPR002110">
    <property type="entry name" value="Ankyrin_rpt"/>
</dbReference>
<keyword evidence="1" id="KW-0677">Repeat</keyword>